<dbReference type="Proteomes" id="UP000634136">
    <property type="component" value="Unassembled WGS sequence"/>
</dbReference>
<dbReference type="AlphaFoldDB" id="A0A834T0N8"/>
<dbReference type="EMBL" id="JAAIUW010000010">
    <property type="protein sequence ID" value="KAF7812772.1"/>
    <property type="molecule type" value="Genomic_DNA"/>
</dbReference>
<reference evidence="1" key="1">
    <citation type="submission" date="2020-09" db="EMBL/GenBank/DDBJ databases">
        <title>Genome-Enabled Discovery of Anthraquinone Biosynthesis in Senna tora.</title>
        <authorList>
            <person name="Kang S.-H."/>
            <person name="Pandey R.P."/>
            <person name="Lee C.-M."/>
            <person name="Sim J.-S."/>
            <person name="Jeong J.-T."/>
            <person name="Choi B.-S."/>
            <person name="Jung M."/>
            <person name="Ginzburg D."/>
            <person name="Zhao K."/>
            <person name="Won S.Y."/>
            <person name="Oh T.-J."/>
            <person name="Yu Y."/>
            <person name="Kim N.-H."/>
            <person name="Lee O.R."/>
            <person name="Lee T.-H."/>
            <person name="Bashyal P."/>
            <person name="Kim T.-S."/>
            <person name="Lee W.-H."/>
            <person name="Kawkins C."/>
            <person name="Kim C.-K."/>
            <person name="Kim J.S."/>
            <person name="Ahn B.O."/>
            <person name="Rhee S.Y."/>
            <person name="Sohng J.K."/>
        </authorList>
    </citation>
    <scope>NUCLEOTIDE SEQUENCE</scope>
    <source>
        <tissue evidence="1">Leaf</tissue>
    </source>
</reference>
<dbReference type="InterPro" id="IPR012337">
    <property type="entry name" value="RNaseH-like_sf"/>
</dbReference>
<keyword evidence="2" id="KW-1185">Reference proteome</keyword>
<organism evidence="1 2">
    <name type="scientific">Senna tora</name>
    <dbReference type="NCBI Taxonomy" id="362788"/>
    <lineage>
        <taxon>Eukaryota</taxon>
        <taxon>Viridiplantae</taxon>
        <taxon>Streptophyta</taxon>
        <taxon>Embryophyta</taxon>
        <taxon>Tracheophyta</taxon>
        <taxon>Spermatophyta</taxon>
        <taxon>Magnoliopsida</taxon>
        <taxon>eudicotyledons</taxon>
        <taxon>Gunneridae</taxon>
        <taxon>Pentapetalae</taxon>
        <taxon>rosids</taxon>
        <taxon>fabids</taxon>
        <taxon>Fabales</taxon>
        <taxon>Fabaceae</taxon>
        <taxon>Caesalpinioideae</taxon>
        <taxon>Cassia clade</taxon>
        <taxon>Senna</taxon>
    </lineage>
</organism>
<sequence>MIRELQIMGNPVRLFRRNRIHVLPLSFVESMGMLRRIVPSLQTGKYDGLGEQRPGHFARFLMECGIVPQYTILGTPSQNGVAERRNRTLKDMTPNATVTAIECPDYLSSKTGERHRLEIGERHRLELFEGRRVRSCGHESVTVERLSSPSPTHLPAC</sequence>
<dbReference type="OrthoDB" id="1744741at2759"/>
<gene>
    <name evidence="1" type="ORF">G2W53_033748</name>
</gene>
<dbReference type="GO" id="GO:0003676">
    <property type="term" value="F:nucleic acid binding"/>
    <property type="evidence" value="ECO:0007669"/>
    <property type="project" value="InterPro"/>
</dbReference>
<proteinExistence type="predicted"/>
<evidence type="ECO:0000313" key="2">
    <source>
        <dbReference type="Proteomes" id="UP000634136"/>
    </source>
</evidence>
<name>A0A834T0N8_9FABA</name>
<dbReference type="SUPFAM" id="SSF53098">
    <property type="entry name" value="Ribonuclease H-like"/>
    <property type="match status" value="1"/>
</dbReference>
<dbReference type="Gene3D" id="3.30.420.10">
    <property type="entry name" value="Ribonuclease H-like superfamily/Ribonuclease H"/>
    <property type="match status" value="1"/>
</dbReference>
<protein>
    <submittedName>
        <fullName evidence="1">Retrovirus-related Pol polyprotein from transposon TNT 1-94</fullName>
    </submittedName>
</protein>
<evidence type="ECO:0000313" key="1">
    <source>
        <dbReference type="EMBL" id="KAF7812772.1"/>
    </source>
</evidence>
<accession>A0A834T0N8</accession>
<dbReference type="InterPro" id="IPR036397">
    <property type="entry name" value="RNaseH_sf"/>
</dbReference>
<comment type="caution">
    <text evidence="1">The sequence shown here is derived from an EMBL/GenBank/DDBJ whole genome shotgun (WGS) entry which is preliminary data.</text>
</comment>